<dbReference type="SMART" id="SM01083">
    <property type="entry name" value="Cir_N"/>
    <property type="match status" value="1"/>
</dbReference>
<dbReference type="Gramene" id="Mp2g07240.1">
    <property type="protein sequence ID" value="Mp2g07240.1.cds"/>
    <property type="gene ID" value="Mp2g07240"/>
</dbReference>
<feature type="domain" description="CBF1-interacting co-repressor CIR N-terminal" evidence="2">
    <location>
        <begin position="14"/>
        <end position="50"/>
    </location>
</feature>
<feature type="region of interest" description="Disordered" evidence="1">
    <location>
        <begin position="26"/>
        <end position="179"/>
    </location>
</feature>
<feature type="compositionally biased region" description="Basic and acidic residues" evidence="1">
    <location>
        <begin position="194"/>
        <end position="210"/>
    </location>
</feature>
<protein>
    <recommendedName>
        <fullName evidence="2">CBF1-interacting co-repressor CIR N-terminal domain-containing protein</fullName>
    </recommendedName>
</protein>
<keyword evidence="4" id="KW-1185">Reference proteome</keyword>
<dbReference type="EMBL" id="KZ772687">
    <property type="protein sequence ID" value="PTQ45188.1"/>
    <property type="molecule type" value="Genomic_DNA"/>
</dbReference>
<dbReference type="OrthoDB" id="2159131at2759"/>
<organism evidence="3 4">
    <name type="scientific">Marchantia polymorpha</name>
    <name type="common">Common liverwort</name>
    <name type="synonym">Marchantia aquatica</name>
    <dbReference type="NCBI Taxonomy" id="3197"/>
    <lineage>
        <taxon>Eukaryota</taxon>
        <taxon>Viridiplantae</taxon>
        <taxon>Streptophyta</taxon>
        <taxon>Embryophyta</taxon>
        <taxon>Marchantiophyta</taxon>
        <taxon>Marchantiopsida</taxon>
        <taxon>Marchantiidae</taxon>
        <taxon>Marchantiales</taxon>
        <taxon>Marchantiaceae</taxon>
        <taxon>Marchantia</taxon>
    </lineage>
</organism>
<evidence type="ECO:0000313" key="4">
    <source>
        <dbReference type="Proteomes" id="UP000244005"/>
    </source>
</evidence>
<evidence type="ECO:0000256" key="1">
    <source>
        <dbReference type="SAM" id="MobiDB-lite"/>
    </source>
</evidence>
<dbReference type="PANTHER" id="PTHR22093:SF0">
    <property type="entry name" value="LEUKOCYTE RECEPTOR CLUSTER MEMBER 1"/>
    <property type="match status" value="1"/>
</dbReference>
<feature type="compositionally biased region" description="Basic and acidic residues" evidence="1">
    <location>
        <begin position="113"/>
        <end position="159"/>
    </location>
</feature>
<dbReference type="OMA" id="WYEELPK"/>
<feature type="region of interest" description="Disordered" evidence="1">
    <location>
        <begin position="194"/>
        <end position="230"/>
    </location>
</feature>
<gene>
    <name evidence="3" type="ORF">MARPO_0015s0012</name>
</gene>
<dbReference type="InterPro" id="IPR019339">
    <property type="entry name" value="CIR_N_dom"/>
</dbReference>
<dbReference type="InterPro" id="IPR039875">
    <property type="entry name" value="LENG1-like"/>
</dbReference>
<dbReference type="AlphaFoldDB" id="A0A2R6XGG9"/>
<evidence type="ECO:0000259" key="2">
    <source>
        <dbReference type="SMART" id="SM01083"/>
    </source>
</evidence>
<proteinExistence type="predicted"/>
<accession>A0A2R6XGG9</accession>
<sequence length="279" mass="31959">MGGHGGLNILPQKRWNVYNFENREKVRKDEEEAAREEAIRQQKARREETEFKLEKLRQGAQSKRRRVDGGPSSINENESQGAIVVRGTVSVEGTLASKDEAERPRHINLFAEYEAREKEGQGKVRAKEEDQKDVSRGKKGKREFQDHRDRQLEKKDGKPTGEPADDNYRLGHGAVGKNGKKPWYLIKSFMVERTRGENEVRTENKSRCSDSVEQQSSMSTKSKKSVEDLRAERLVREQEERDKARKVVRAKAGNSLNNGYTRLADGRLPHYHASFGNAR</sequence>
<evidence type="ECO:0000313" key="3">
    <source>
        <dbReference type="EMBL" id="PTQ45188.1"/>
    </source>
</evidence>
<name>A0A2R6XGG9_MARPO</name>
<reference evidence="4" key="1">
    <citation type="journal article" date="2017" name="Cell">
        <title>Insights into land plant evolution garnered from the Marchantia polymorpha genome.</title>
        <authorList>
            <person name="Bowman J.L."/>
            <person name="Kohchi T."/>
            <person name="Yamato K.T."/>
            <person name="Jenkins J."/>
            <person name="Shu S."/>
            <person name="Ishizaki K."/>
            <person name="Yamaoka S."/>
            <person name="Nishihama R."/>
            <person name="Nakamura Y."/>
            <person name="Berger F."/>
            <person name="Adam C."/>
            <person name="Aki S.S."/>
            <person name="Althoff F."/>
            <person name="Araki T."/>
            <person name="Arteaga-Vazquez M.A."/>
            <person name="Balasubrmanian S."/>
            <person name="Barry K."/>
            <person name="Bauer D."/>
            <person name="Boehm C.R."/>
            <person name="Briginshaw L."/>
            <person name="Caballero-Perez J."/>
            <person name="Catarino B."/>
            <person name="Chen F."/>
            <person name="Chiyoda S."/>
            <person name="Chovatia M."/>
            <person name="Davies K.M."/>
            <person name="Delmans M."/>
            <person name="Demura T."/>
            <person name="Dierschke T."/>
            <person name="Dolan L."/>
            <person name="Dorantes-Acosta A.E."/>
            <person name="Eklund D.M."/>
            <person name="Florent S.N."/>
            <person name="Flores-Sandoval E."/>
            <person name="Fujiyama A."/>
            <person name="Fukuzawa H."/>
            <person name="Galik B."/>
            <person name="Grimanelli D."/>
            <person name="Grimwood J."/>
            <person name="Grossniklaus U."/>
            <person name="Hamada T."/>
            <person name="Haseloff J."/>
            <person name="Hetherington A.J."/>
            <person name="Higo A."/>
            <person name="Hirakawa Y."/>
            <person name="Hundley H.N."/>
            <person name="Ikeda Y."/>
            <person name="Inoue K."/>
            <person name="Inoue S.I."/>
            <person name="Ishida S."/>
            <person name="Jia Q."/>
            <person name="Kakita M."/>
            <person name="Kanazawa T."/>
            <person name="Kawai Y."/>
            <person name="Kawashima T."/>
            <person name="Kennedy M."/>
            <person name="Kinose K."/>
            <person name="Kinoshita T."/>
            <person name="Kohara Y."/>
            <person name="Koide E."/>
            <person name="Komatsu K."/>
            <person name="Kopischke S."/>
            <person name="Kubo M."/>
            <person name="Kyozuka J."/>
            <person name="Lagercrantz U."/>
            <person name="Lin S.S."/>
            <person name="Lindquist E."/>
            <person name="Lipzen A.M."/>
            <person name="Lu C.W."/>
            <person name="De Luna E."/>
            <person name="Martienssen R.A."/>
            <person name="Minamino N."/>
            <person name="Mizutani M."/>
            <person name="Mizutani M."/>
            <person name="Mochizuki N."/>
            <person name="Monte I."/>
            <person name="Mosher R."/>
            <person name="Nagasaki H."/>
            <person name="Nakagami H."/>
            <person name="Naramoto S."/>
            <person name="Nishitani K."/>
            <person name="Ohtani M."/>
            <person name="Okamoto T."/>
            <person name="Okumura M."/>
            <person name="Phillips J."/>
            <person name="Pollak B."/>
            <person name="Reinders A."/>
            <person name="Rovekamp M."/>
            <person name="Sano R."/>
            <person name="Sawa S."/>
            <person name="Schmid M.W."/>
            <person name="Shirakawa M."/>
            <person name="Solano R."/>
            <person name="Spunde A."/>
            <person name="Suetsugu N."/>
            <person name="Sugano S."/>
            <person name="Sugiyama A."/>
            <person name="Sun R."/>
            <person name="Suzuki Y."/>
            <person name="Takenaka M."/>
            <person name="Takezawa D."/>
            <person name="Tomogane H."/>
            <person name="Tsuzuki M."/>
            <person name="Ueda T."/>
            <person name="Umeda M."/>
            <person name="Ward J.M."/>
            <person name="Watanabe Y."/>
            <person name="Yazaki K."/>
            <person name="Yokoyama R."/>
            <person name="Yoshitake Y."/>
            <person name="Yotsui I."/>
            <person name="Zachgo S."/>
            <person name="Schmutz J."/>
        </authorList>
    </citation>
    <scope>NUCLEOTIDE SEQUENCE [LARGE SCALE GENOMIC DNA]</scope>
    <source>
        <strain evidence="4">Tak-1</strain>
    </source>
</reference>
<dbReference type="Proteomes" id="UP000244005">
    <property type="component" value="Unassembled WGS sequence"/>
</dbReference>
<dbReference type="PANTHER" id="PTHR22093">
    <property type="entry name" value="LEUKOCYTE RECEPTOR CLUSTER LRC MEMBER 1"/>
    <property type="match status" value="1"/>
</dbReference>
<feature type="compositionally biased region" description="Basic and acidic residues" evidence="1">
    <location>
        <begin position="26"/>
        <end position="57"/>
    </location>
</feature>